<dbReference type="Gene3D" id="3.40.640.10">
    <property type="entry name" value="Type I PLP-dependent aspartate aminotransferase-like (Major domain)"/>
    <property type="match status" value="1"/>
</dbReference>
<dbReference type="FunFam" id="3.40.640.10:FF:000031">
    <property type="entry name" value="Kynureninase"/>
    <property type="match status" value="1"/>
</dbReference>
<dbReference type="GO" id="GO:0097053">
    <property type="term" value="P:L-kynurenine catabolic process"/>
    <property type="evidence" value="ECO:0007669"/>
    <property type="project" value="UniProtKB-UniRule"/>
</dbReference>
<keyword evidence="1 4" id="KW-0662">Pyridine nucleotide biosynthesis</keyword>
<dbReference type="InterPro" id="IPR015421">
    <property type="entry name" value="PyrdxlP-dep_Trfase_major"/>
</dbReference>
<evidence type="ECO:0000256" key="5">
    <source>
        <dbReference type="NCBIfam" id="TIGR01814"/>
    </source>
</evidence>
<comment type="subunit">
    <text evidence="4 6">Homodimer.</text>
</comment>
<dbReference type="InterPro" id="IPR015422">
    <property type="entry name" value="PyrdxlP-dep_Trfase_small"/>
</dbReference>
<evidence type="ECO:0000256" key="3">
    <source>
        <dbReference type="ARBA" id="ARBA00022898"/>
    </source>
</evidence>
<proteinExistence type="inferred from homology"/>
<protein>
    <recommendedName>
        <fullName evidence="4 5">Kynureninase</fullName>
        <ecNumber evidence="4 5">3.7.1.3</ecNumber>
    </recommendedName>
    <alternativeName>
        <fullName evidence="4">L-kynurenine hydrolase</fullName>
    </alternativeName>
</protein>
<dbReference type="PIRSF" id="PIRSF038800">
    <property type="entry name" value="KYNU"/>
    <property type="match status" value="1"/>
</dbReference>
<feature type="binding site" evidence="4">
    <location>
        <position position="223"/>
    </location>
    <ligand>
        <name>pyridoxal 5'-phosphate</name>
        <dbReference type="ChEBI" id="CHEBI:597326"/>
    </ligand>
</feature>
<keyword evidence="2 4" id="KW-0378">Hydrolase</keyword>
<gene>
    <name evidence="4 7" type="primary">kynU</name>
    <name evidence="7" type="ORF">OCK74_07805</name>
</gene>
<evidence type="ECO:0000313" key="7">
    <source>
        <dbReference type="EMBL" id="MCU7549016.1"/>
    </source>
</evidence>
<dbReference type="GO" id="GO:0009435">
    <property type="term" value="P:NAD+ biosynthetic process"/>
    <property type="evidence" value="ECO:0007669"/>
    <property type="project" value="UniProtKB-UniRule"/>
</dbReference>
<feature type="binding site" evidence="4">
    <location>
        <position position="108"/>
    </location>
    <ligand>
        <name>pyridoxal 5'-phosphate</name>
        <dbReference type="ChEBI" id="CHEBI:597326"/>
    </ligand>
</feature>
<comment type="caution">
    <text evidence="7">The sequence shown here is derived from an EMBL/GenBank/DDBJ whole genome shotgun (WGS) entry which is preliminary data.</text>
</comment>
<dbReference type="NCBIfam" id="TIGR01814">
    <property type="entry name" value="kynureninase"/>
    <property type="match status" value="1"/>
</dbReference>
<comment type="function">
    <text evidence="4 6">Catalyzes the cleavage of L-kynurenine (L-Kyn) and L-3-hydroxykynurenine (L-3OHKyn) into anthranilic acid (AA) and 3-hydroxyanthranilic acid (3-OHAA), respectively.</text>
</comment>
<feature type="binding site" evidence="4">
    <location>
        <position position="245"/>
    </location>
    <ligand>
        <name>pyridoxal 5'-phosphate</name>
        <dbReference type="ChEBI" id="CHEBI:597326"/>
    </ligand>
</feature>
<feature type="binding site" evidence="4">
    <location>
        <position position="304"/>
    </location>
    <ligand>
        <name>pyridoxal 5'-phosphate</name>
        <dbReference type="ChEBI" id="CHEBI:597326"/>
    </ligand>
</feature>
<evidence type="ECO:0000256" key="1">
    <source>
        <dbReference type="ARBA" id="ARBA00022642"/>
    </source>
</evidence>
<dbReference type="GO" id="GO:0005737">
    <property type="term" value="C:cytoplasm"/>
    <property type="evidence" value="ECO:0007669"/>
    <property type="project" value="UniProtKB-UniRule"/>
</dbReference>
<keyword evidence="8" id="KW-1185">Reference proteome</keyword>
<dbReference type="GO" id="GO:0019805">
    <property type="term" value="P:quinolinate biosynthetic process"/>
    <property type="evidence" value="ECO:0007669"/>
    <property type="project" value="UniProtKB-UniRule"/>
</dbReference>
<organism evidence="7 8">
    <name type="scientific">Paraflavisolibacter caeni</name>
    <dbReference type="NCBI Taxonomy" id="2982496"/>
    <lineage>
        <taxon>Bacteria</taxon>
        <taxon>Pseudomonadati</taxon>
        <taxon>Bacteroidota</taxon>
        <taxon>Chitinophagia</taxon>
        <taxon>Chitinophagales</taxon>
        <taxon>Chitinophagaceae</taxon>
        <taxon>Paraflavisolibacter</taxon>
    </lineage>
</organism>
<dbReference type="Gene3D" id="3.90.1150.10">
    <property type="entry name" value="Aspartate Aminotransferase, domain 1"/>
    <property type="match status" value="1"/>
</dbReference>
<evidence type="ECO:0000256" key="6">
    <source>
        <dbReference type="PIRNR" id="PIRNR038800"/>
    </source>
</evidence>
<evidence type="ECO:0000256" key="2">
    <source>
        <dbReference type="ARBA" id="ARBA00022801"/>
    </source>
</evidence>
<dbReference type="InterPro" id="IPR010111">
    <property type="entry name" value="Kynureninase"/>
</dbReference>
<comment type="catalytic activity">
    <reaction evidence="6">
        <text>3-hydroxy-L-kynurenine + H2O = 3-hydroxyanthranilate + L-alanine + H(+)</text>
        <dbReference type="Rhea" id="RHEA:25143"/>
        <dbReference type="ChEBI" id="CHEBI:15377"/>
        <dbReference type="ChEBI" id="CHEBI:15378"/>
        <dbReference type="ChEBI" id="CHEBI:36559"/>
        <dbReference type="ChEBI" id="CHEBI:57972"/>
        <dbReference type="ChEBI" id="CHEBI:58125"/>
        <dbReference type="EC" id="3.7.1.3"/>
    </reaction>
</comment>
<dbReference type="PANTHER" id="PTHR14084:SF0">
    <property type="entry name" value="KYNURENINASE"/>
    <property type="match status" value="1"/>
</dbReference>
<reference evidence="7" key="2">
    <citation type="submission" date="2023-04" db="EMBL/GenBank/DDBJ databases">
        <title>Paracnuella aquatica gen. nov., sp. nov., a member of the family Chitinophagaceae isolated from a hot spring.</title>
        <authorList>
            <person name="Wang C."/>
        </authorList>
    </citation>
    <scope>NUCLEOTIDE SEQUENCE</scope>
    <source>
        <strain evidence="7">LB-8</strain>
    </source>
</reference>
<reference evidence="7" key="1">
    <citation type="submission" date="2022-09" db="EMBL/GenBank/DDBJ databases">
        <authorList>
            <person name="Yuan C."/>
            <person name="Ke Z."/>
        </authorList>
    </citation>
    <scope>NUCLEOTIDE SEQUENCE</scope>
    <source>
        <strain evidence="7">LB-8</strain>
    </source>
</reference>
<keyword evidence="3 4" id="KW-0663">Pyridoxal phosphate</keyword>
<dbReference type="HAMAP" id="MF_01970">
    <property type="entry name" value="Kynureninase"/>
    <property type="match status" value="1"/>
</dbReference>
<feature type="binding site" evidence="4">
    <location>
        <position position="107"/>
    </location>
    <ligand>
        <name>pyridoxal 5'-phosphate</name>
        <dbReference type="ChEBI" id="CHEBI:597326"/>
    </ligand>
</feature>
<comment type="pathway">
    <text evidence="4 6">Cofactor biosynthesis; NAD(+) biosynthesis; quinolinate from L-kynurenine: step 2/3.</text>
</comment>
<comment type="pathway">
    <text evidence="4 6">Amino-acid degradation; L-kynurenine degradation; L-alanine and anthranilate from L-kynurenine: step 1/1.</text>
</comment>
<dbReference type="Proteomes" id="UP001155483">
    <property type="component" value="Unassembled WGS sequence"/>
</dbReference>
<dbReference type="InterPro" id="IPR015424">
    <property type="entry name" value="PyrdxlP-dep_Trfase"/>
</dbReference>
<comment type="cofactor">
    <cofactor evidence="4 6">
        <name>pyridoxal 5'-phosphate</name>
        <dbReference type="ChEBI" id="CHEBI:597326"/>
    </cofactor>
</comment>
<evidence type="ECO:0000256" key="4">
    <source>
        <dbReference type="HAMAP-Rule" id="MF_01970"/>
    </source>
</evidence>
<dbReference type="GO" id="GO:0019441">
    <property type="term" value="P:L-tryptophan catabolic process to kynurenine"/>
    <property type="evidence" value="ECO:0007669"/>
    <property type="project" value="TreeGrafter"/>
</dbReference>
<dbReference type="SUPFAM" id="SSF53383">
    <property type="entry name" value="PLP-dependent transferases"/>
    <property type="match status" value="1"/>
</dbReference>
<name>A0A9X2XUZ0_9BACT</name>
<dbReference type="RefSeq" id="WP_279296460.1">
    <property type="nucleotide sequence ID" value="NZ_JAOTIF010000004.1"/>
</dbReference>
<dbReference type="EC" id="3.7.1.3" evidence="4 5"/>
<comment type="catalytic activity">
    <reaction evidence="4 6">
        <text>L-kynurenine + H2O = anthranilate + L-alanine + H(+)</text>
        <dbReference type="Rhea" id="RHEA:16813"/>
        <dbReference type="ChEBI" id="CHEBI:15377"/>
        <dbReference type="ChEBI" id="CHEBI:15378"/>
        <dbReference type="ChEBI" id="CHEBI:16567"/>
        <dbReference type="ChEBI" id="CHEBI:57959"/>
        <dbReference type="ChEBI" id="CHEBI:57972"/>
        <dbReference type="EC" id="3.7.1.3"/>
    </reaction>
</comment>
<dbReference type="GO" id="GO:0030170">
    <property type="term" value="F:pyridoxal phosphate binding"/>
    <property type="evidence" value="ECO:0007669"/>
    <property type="project" value="UniProtKB-UniRule"/>
</dbReference>
<comment type="similarity">
    <text evidence="4 6">Belongs to the kynureninase family.</text>
</comment>
<feature type="binding site" evidence="4">
    <location>
        <position position="220"/>
    </location>
    <ligand>
        <name>pyridoxal 5'-phosphate</name>
        <dbReference type="ChEBI" id="CHEBI:597326"/>
    </ligand>
</feature>
<dbReference type="PANTHER" id="PTHR14084">
    <property type="entry name" value="KYNURENINASE"/>
    <property type="match status" value="1"/>
</dbReference>
<dbReference type="EMBL" id="JAOTIF010000004">
    <property type="protein sequence ID" value="MCU7549016.1"/>
    <property type="molecule type" value="Genomic_DNA"/>
</dbReference>
<dbReference type="AlphaFoldDB" id="A0A9X2XUZ0"/>
<dbReference type="GO" id="GO:0043420">
    <property type="term" value="P:anthranilate metabolic process"/>
    <property type="evidence" value="ECO:0007669"/>
    <property type="project" value="TreeGrafter"/>
</dbReference>
<feature type="binding site" evidence="4">
    <location>
        <begin position="135"/>
        <end position="138"/>
    </location>
    <ligand>
        <name>pyridoxal 5'-phosphate</name>
        <dbReference type="ChEBI" id="CHEBI:597326"/>
    </ligand>
</feature>
<comment type="caution">
    <text evidence="4">Lacks conserved residue(s) required for the propagation of feature annotation.</text>
</comment>
<dbReference type="Pfam" id="PF22580">
    <property type="entry name" value="KYNU_C"/>
    <property type="match status" value="1"/>
</dbReference>
<feature type="binding site" evidence="4">
    <location>
        <position position="276"/>
    </location>
    <ligand>
        <name>pyridoxal 5'-phosphate</name>
        <dbReference type="ChEBI" id="CHEBI:597326"/>
    </ligand>
</feature>
<dbReference type="GO" id="GO:0030429">
    <property type="term" value="F:kynureninase activity"/>
    <property type="evidence" value="ECO:0007669"/>
    <property type="project" value="UniProtKB-UniRule"/>
</dbReference>
<sequence>MPQEYHNTLSFARQMDAEDPLQPFRKEFLIPVHENKEQVYFLGNSLGLQPKRARSYIEQVLRQWNQFGVEGFFTGDQPWLDYHDQLIHPLSSLVGARPGEVVVMNSLTVNLHLLLVSFYNPVGKRNKILCEEKAFPSDQYLLETHIRQRGLDPGEVIIEVKARDGESLIRYEDIITAIKENEDELALVFWGGVNYYSGQVFDIKGITQAAHQAGAIAGFDLAHAAGNIKLQLHDWNVDFASWCSYKYLNSGPGAIGGAYIHNRYHADNSINRFAGWWGNDKNTRFLMEKGFRPTLTAEGWQLSTPSPILYATHKAALEIFAEAGLDAVFHKGQQLSNYLQFILQDVQKEIGNQFQMITPLQEKGCQVSMLVPKKGRFVFDYLTKKGIFVDWREPDVIRLAPVPLYNKYEEIWQFGQVLKEAFLTFTP</sequence>
<accession>A0A9X2XUZ0</accession>
<feature type="modified residue" description="N6-(pyridoxal phosphate)lysine" evidence="4">
    <location>
        <position position="246"/>
    </location>
</feature>
<evidence type="ECO:0000313" key="8">
    <source>
        <dbReference type="Proteomes" id="UP001155483"/>
    </source>
</evidence>